<feature type="domain" description="Glutamine amidotransferase type-2" evidence="3">
    <location>
        <begin position="2"/>
        <end position="294"/>
    </location>
</feature>
<sequence>MCRWLAYSGSPILLAELLYKPEHSLIDQSMHARLGVGTTNGDGFGVGWYTPGGNPEPTLFRGTGPAWGDENLRELAYSVRSGLFLAHIRASTGTPVQQTNCHPFRHGRWLWLHNGRIRDYPRLKRTLTMAVDPGLFPYIGGSTDSELMFYLALTFGLERDPVGAVERMVGWVEHAGRRAGIDNPVQMTVATSDGERLWAFRYSTERNSRSLYCSTAVDTLRCMYPENPVLQRVADSTRIVVSEPLGGLVGAWQPVAESSYGLVTHDFDVVGPFRPAPHPDPAAPTPALADLTRL</sequence>
<reference evidence="4" key="2">
    <citation type="submission" date="2023-01" db="EMBL/GenBank/DDBJ databases">
        <authorList>
            <person name="Sun Q."/>
            <person name="Evtushenko L."/>
        </authorList>
    </citation>
    <scope>NUCLEOTIDE SEQUENCE</scope>
    <source>
        <strain evidence="4">VKM Ac-1321</strain>
    </source>
</reference>
<keyword evidence="1 4" id="KW-0315">Glutamine amidotransferase</keyword>
<dbReference type="AlphaFoldDB" id="A0A9W6KQ59"/>
<dbReference type="Pfam" id="PF13230">
    <property type="entry name" value="GATase_4"/>
    <property type="match status" value="1"/>
</dbReference>
<dbReference type="InterPro" id="IPR052373">
    <property type="entry name" value="Gamma-glu_amide_hydrolase"/>
</dbReference>
<comment type="caution">
    <text evidence="4">The sequence shown here is derived from an EMBL/GenBank/DDBJ whole genome shotgun (WGS) entry which is preliminary data.</text>
</comment>
<dbReference type="InterPro" id="IPR029055">
    <property type="entry name" value="Ntn_hydrolases_N"/>
</dbReference>
<reference evidence="4" key="1">
    <citation type="journal article" date="2014" name="Int. J. Syst. Evol. Microbiol.">
        <title>Complete genome sequence of Corynebacterium casei LMG S-19264T (=DSM 44701T), isolated from a smear-ripened cheese.</title>
        <authorList>
            <consortium name="US DOE Joint Genome Institute (JGI-PGF)"/>
            <person name="Walter F."/>
            <person name="Albersmeier A."/>
            <person name="Kalinowski J."/>
            <person name="Ruckert C."/>
        </authorList>
    </citation>
    <scope>NUCLEOTIDE SEQUENCE</scope>
    <source>
        <strain evidence="4">VKM Ac-1321</strain>
    </source>
</reference>
<dbReference type="Proteomes" id="UP001143480">
    <property type="component" value="Unassembled WGS sequence"/>
</dbReference>
<dbReference type="CDD" id="cd01908">
    <property type="entry name" value="YafJ"/>
    <property type="match status" value="1"/>
</dbReference>
<keyword evidence="5" id="KW-1185">Reference proteome</keyword>
<evidence type="ECO:0000256" key="1">
    <source>
        <dbReference type="ARBA" id="ARBA00022962"/>
    </source>
</evidence>
<proteinExistence type="predicted"/>
<dbReference type="PANTHER" id="PTHR43187">
    <property type="entry name" value="GLUTAMINE AMIDOTRANSFERASE DUG3-RELATED"/>
    <property type="match status" value="1"/>
</dbReference>
<feature type="compositionally biased region" description="Pro residues" evidence="2">
    <location>
        <begin position="274"/>
        <end position="284"/>
    </location>
</feature>
<dbReference type="InterPro" id="IPR026869">
    <property type="entry name" value="EgtC-like"/>
</dbReference>
<dbReference type="PANTHER" id="PTHR43187:SF1">
    <property type="entry name" value="GLUTAMINE AMIDOTRANSFERASE DUG3-RELATED"/>
    <property type="match status" value="1"/>
</dbReference>
<dbReference type="SUPFAM" id="SSF56235">
    <property type="entry name" value="N-terminal nucleophile aminohydrolases (Ntn hydrolases)"/>
    <property type="match status" value="1"/>
</dbReference>
<evidence type="ECO:0000256" key="2">
    <source>
        <dbReference type="SAM" id="MobiDB-lite"/>
    </source>
</evidence>
<accession>A0A9W6KQ59</accession>
<feature type="compositionally biased region" description="Low complexity" evidence="2">
    <location>
        <begin position="285"/>
        <end position="294"/>
    </location>
</feature>
<dbReference type="InterPro" id="IPR017932">
    <property type="entry name" value="GATase_2_dom"/>
</dbReference>
<dbReference type="RefSeq" id="WP_261959480.1">
    <property type="nucleotide sequence ID" value="NZ_BAAAXA010000001.1"/>
</dbReference>
<gene>
    <name evidence="4" type="ORF">GCM10017581_061780</name>
</gene>
<dbReference type="PROSITE" id="PS51278">
    <property type="entry name" value="GATASE_TYPE_2"/>
    <property type="match status" value="1"/>
</dbReference>
<evidence type="ECO:0000313" key="4">
    <source>
        <dbReference type="EMBL" id="GLL04431.1"/>
    </source>
</evidence>
<dbReference type="EMBL" id="BSFP01000045">
    <property type="protein sequence ID" value="GLL04431.1"/>
    <property type="molecule type" value="Genomic_DNA"/>
</dbReference>
<protein>
    <submittedName>
        <fullName evidence="4">Class II glutamine amidotransferase</fullName>
    </submittedName>
</protein>
<dbReference type="Gene3D" id="3.60.20.10">
    <property type="entry name" value="Glutamine Phosphoribosylpyrophosphate, subunit 1, domain 1"/>
    <property type="match status" value="1"/>
</dbReference>
<evidence type="ECO:0000259" key="3">
    <source>
        <dbReference type="PROSITE" id="PS51278"/>
    </source>
</evidence>
<feature type="region of interest" description="Disordered" evidence="2">
    <location>
        <begin position="274"/>
        <end position="294"/>
    </location>
</feature>
<name>A0A9W6KQ59_9ACTN</name>
<organism evidence="4 5">
    <name type="scientific">Dactylosporangium matsuzakiense</name>
    <dbReference type="NCBI Taxonomy" id="53360"/>
    <lineage>
        <taxon>Bacteria</taxon>
        <taxon>Bacillati</taxon>
        <taxon>Actinomycetota</taxon>
        <taxon>Actinomycetes</taxon>
        <taxon>Micromonosporales</taxon>
        <taxon>Micromonosporaceae</taxon>
        <taxon>Dactylosporangium</taxon>
    </lineage>
</organism>
<evidence type="ECO:0000313" key="5">
    <source>
        <dbReference type="Proteomes" id="UP001143480"/>
    </source>
</evidence>